<evidence type="ECO:0000256" key="5">
    <source>
        <dbReference type="ARBA" id="ARBA00023128"/>
    </source>
</evidence>
<dbReference type="Pfam" id="PF07766">
    <property type="entry name" value="LETM1_RBD"/>
    <property type="match status" value="1"/>
</dbReference>
<dbReference type="GO" id="GO:0005743">
    <property type="term" value="C:mitochondrial inner membrane"/>
    <property type="evidence" value="ECO:0007669"/>
    <property type="project" value="UniProtKB-SubCell"/>
</dbReference>
<keyword evidence="11" id="KW-1185">Reference proteome</keyword>
<feature type="domain" description="Letm1 RBD" evidence="9">
    <location>
        <begin position="240"/>
        <end position="408"/>
    </location>
</feature>
<dbReference type="PANTHER" id="PTHR14009:SF1">
    <property type="entry name" value="MITOCHONDRIAL PROTON_CALCIUM EXCHANGER PROTEIN"/>
    <property type="match status" value="1"/>
</dbReference>
<accession>A0A8K0RIR7</accession>
<dbReference type="PROSITE" id="PS51758">
    <property type="entry name" value="LETM1_RBD"/>
    <property type="match status" value="1"/>
</dbReference>
<gene>
    <name evidence="10" type="ORF">FB567DRAFT_32870</name>
</gene>
<dbReference type="InterPro" id="IPR033122">
    <property type="entry name" value="LETM1-like_RBD"/>
</dbReference>
<dbReference type="GO" id="GO:0043022">
    <property type="term" value="F:ribosome binding"/>
    <property type="evidence" value="ECO:0007669"/>
    <property type="project" value="InterPro"/>
</dbReference>
<evidence type="ECO:0000256" key="7">
    <source>
        <dbReference type="PROSITE-ProRule" id="PRU01094"/>
    </source>
</evidence>
<protein>
    <recommendedName>
        <fullName evidence="9">Letm1 RBD domain-containing protein</fullName>
    </recommendedName>
</protein>
<dbReference type="GO" id="GO:0030003">
    <property type="term" value="P:intracellular monoatomic cation homeostasis"/>
    <property type="evidence" value="ECO:0007669"/>
    <property type="project" value="TreeGrafter"/>
</dbReference>
<dbReference type="EMBL" id="JAGMVJ010000001">
    <property type="protein sequence ID" value="KAH7095565.1"/>
    <property type="molecule type" value="Genomic_DNA"/>
</dbReference>
<organism evidence="10 11">
    <name type="scientific">Paraphoma chrysanthemicola</name>
    <dbReference type="NCBI Taxonomy" id="798071"/>
    <lineage>
        <taxon>Eukaryota</taxon>
        <taxon>Fungi</taxon>
        <taxon>Dikarya</taxon>
        <taxon>Ascomycota</taxon>
        <taxon>Pezizomycotina</taxon>
        <taxon>Dothideomycetes</taxon>
        <taxon>Pleosporomycetidae</taxon>
        <taxon>Pleosporales</taxon>
        <taxon>Pleosporineae</taxon>
        <taxon>Phaeosphaeriaceae</taxon>
        <taxon>Paraphoma</taxon>
    </lineage>
</organism>
<name>A0A8K0RIR7_9PLEO</name>
<evidence type="ECO:0000256" key="4">
    <source>
        <dbReference type="ARBA" id="ARBA00022989"/>
    </source>
</evidence>
<keyword evidence="2" id="KW-0812">Transmembrane</keyword>
<keyword evidence="6" id="KW-0472">Membrane</keyword>
<evidence type="ECO:0000256" key="2">
    <source>
        <dbReference type="ARBA" id="ARBA00022692"/>
    </source>
</evidence>
<dbReference type="AlphaFoldDB" id="A0A8K0RIR7"/>
<comment type="subcellular location">
    <subcellularLocation>
        <location evidence="1">Mitochondrion inner membrane</location>
        <topology evidence="1">Single-pass membrane protein</topology>
    </subcellularLocation>
</comment>
<keyword evidence="3" id="KW-0999">Mitochondrion inner membrane</keyword>
<evidence type="ECO:0000313" key="10">
    <source>
        <dbReference type="EMBL" id="KAH7095565.1"/>
    </source>
</evidence>
<reference evidence="10" key="1">
    <citation type="journal article" date="2021" name="Nat. Commun.">
        <title>Genetic determinants of endophytism in the Arabidopsis root mycobiome.</title>
        <authorList>
            <person name="Mesny F."/>
            <person name="Miyauchi S."/>
            <person name="Thiergart T."/>
            <person name="Pickel B."/>
            <person name="Atanasova L."/>
            <person name="Karlsson M."/>
            <person name="Huettel B."/>
            <person name="Barry K.W."/>
            <person name="Haridas S."/>
            <person name="Chen C."/>
            <person name="Bauer D."/>
            <person name="Andreopoulos W."/>
            <person name="Pangilinan J."/>
            <person name="LaButti K."/>
            <person name="Riley R."/>
            <person name="Lipzen A."/>
            <person name="Clum A."/>
            <person name="Drula E."/>
            <person name="Henrissat B."/>
            <person name="Kohler A."/>
            <person name="Grigoriev I.V."/>
            <person name="Martin F.M."/>
            <person name="Hacquard S."/>
        </authorList>
    </citation>
    <scope>NUCLEOTIDE SEQUENCE</scope>
    <source>
        <strain evidence="10">MPI-SDFR-AT-0120</strain>
    </source>
</reference>
<dbReference type="PANTHER" id="PTHR14009">
    <property type="entry name" value="LEUCINE ZIPPER-EF-HAND CONTAINING TRANSMEMBRANE PROTEIN"/>
    <property type="match status" value="1"/>
</dbReference>
<feature type="compositionally biased region" description="Low complexity" evidence="8">
    <location>
        <begin position="90"/>
        <end position="126"/>
    </location>
</feature>
<proteinExistence type="predicted"/>
<comment type="caution">
    <text evidence="10">The sequence shown here is derived from an EMBL/GenBank/DDBJ whole genome shotgun (WGS) entry which is preliminary data.</text>
</comment>
<evidence type="ECO:0000259" key="9">
    <source>
        <dbReference type="PROSITE" id="PS51758"/>
    </source>
</evidence>
<dbReference type="Proteomes" id="UP000813461">
    <property type="component" value="Unassembled WGS sequence"/>
</dbReference>
<evidence type="ECO:0000256" key="1">
    <source>
        <dbReference type="ARBA" id="ARBA00004434"/>
    </source>
</evidence>
<sequence length="408" mass="45729">MKPRPTISTLAFAVRPRTGTHLQCRRNLHVRAIAPALSCQIWHDKSRRTIQSIGDAKRWEAHVTRHASTAAAVAPKSTYGRESPPPAKGSKTSVPTKTTTSKSKTPAKLSSTPSPSTTAVSATPTKHAQVPILKAKERLNPPPLTYAPDLTVPARRADQGFLSYIWKAGRSYLSFYKSGVSNVRQTSKLARELRERATKSGKEQHEALSRAEWQIVLRSRKDMLRLPAFGAIFLVFGEWTPLLVMYITPLIPEACRIPSQVQRDLVKTEKTRHERQRRAAVDAMRLLARDKPTGSTNFTPQTYTAAAIGRADALKMPLYDLVLASARFNCHSRVWDWAFVTPPKFLLQRNVRKKFAYLAKDDTAIERDGGCAGLERREVERACIERGVDVVGKKEEELRRVLGAWFKS</sequence>
<evidence type="ECO:0000313" key="11">
    <source>
        <dbReference type="Proteomes" id="UP000813461"/>
    </source>
</evidence>
<keyword evidence="5 7" id="KW-0496">Mitochondrion</keyword>
<dbReference type="OrthoDB" id="73691at2759"/>
<keyword evidence="4" id="KW-1133">Transmembrane helix</keyword>
<dbReference type="InterPro" id="IPR044202">
    <property type="entry name" value="LETM1/MDM38-like"/>
</dbReference>
<evidence type="ECO:0000256" key="8">
    <source>
        <dbReference type="SAM" id="MobiDB-lite"/>
    </source>
</evidence>
<feature type="region of interest" description="Disordered" evidence="8">
    <location>
        <begin position="67"/>
        <end position="128"/>
    </location>
</feature>
<evidence type="ECO:0000256" key="6">
    <source>
        <dbReference type="ARBA" id="ARBA00023136"/>
    </source>
</evidence>
<evidence type="ECO:0000256" key="3">
    <source>
        <dbReference type="ARBA" id="ARBA00022792"/>
    </source>
</evidence>